<accession>Q4SN98</accession>
<reference evidence="2" key="1">
    <citation type="journal article" date="2004" name="Nature">
        <title>Genome duplication in the teleost fish Tetraodon nigroviridis reveals the early vertebrate proto-karyotype.</title>
        <authorList>
            <person name="Jaillon O."/>
            <person name="Aury J.-M."/>
            <person name="Brunet F."/>
            <person name="Petit J.-L."/>
            <person name="Stange-Thomann N."/>
            <person name="Mauceli E."/>
            <person name="Bouneau L."/>
            <person name="Fischer C."/>
            <person name="Ozouf-Costaz C."/>
            <person name="Bernot A."/>
            <person name="Nicaud S."/>
            <person name="Jaffe D."/>
            <person name="Fisher S."/>
            <person name="Lutfalla G."/>
            <person name="Dossat C."/>
            <person name="Segurens B."/>
            <person name="Dasilva C."/>
            <person name="Salanoubat M."/>
            <person name="Levy M."/>
            <person name="Boudet N."/>
            <person name="Castellano S."/>
            <person name="Anthouard V."/>
            <person name="Jubin C."/>
            <person name="Castelli V."/>
            <person name="Katinka M."/>
            <person name="Vacherie B."/>
            <person name="Biemont C."/>
            <person name="Skalli Z."/>
            <person name="Cattolico L."/>
            <person name="Poulain J."/>
            <person name="De Berardinis V."/>
            <person name="Cruaud C."/>
            <person name="Duprat S."/>
            <person name="Brottier P."/>
            <person name="Coutanceau J.-P."/>
            <person name="Gouzy J."/>
            <person name="Parra G."/>
            <person name="Lardier G."/>
            <person name="Chapple C."/>
            <person name="McKernan K.J."/>
            <person name="McEwan P."/>
            <person name="Bosak S."/>
            <person name="Kellis M."/>
            <person name="Volff J.-N."/>
            <person name="Guigo R."/>
            <person name="Zody M.C."/>
            <person name="Mesirov J."/>
            <person name="Lindblad-Toh K."/>
            <person name="Birren B."/>
            <person name="Nusbaum C."/>
            <person name="Kahn D."/>
            <person name="Robinson-Rechavi M."/>
            <person name="Laudet V."/>
            <person name="Schachter V."/>
            <person name="Quetier F."/>
            <person name="Saurin W."/>
            <person name="Scarpelli C."/>
            <person name="Wincker P."/>
            <person name="Lander E.S."/>
            <person name="Weissenbach J."/>
            <person name="Roest Crollius H."/>
        </authorList>
    </citation>
    <scope>NUCLEOTIDE SEQUENCE [LARGE SCALE GENOMIC DNA]</scope>
</reference>
<dbReference type="EMBL" id="CAAE01014543">
    <property type="protein sequence ID" value="CAF97884.1"/>
    <property type="molecule type" value="Genomic_DNA"/>
</dbReference>
<feature type="compositionally biased region" description="Acidic residues" evidence="1">
    <location>
        <begin position="46"/>
        <end position="55"/>
    </location>
</feature>
<proteinExistence type="predicted"/>
<evidence type="ECO:0000256" key="1">
    <source>
        <dbReference type="SAM" id="MobiDB-lite"/>
    </source>
</evidence>
<reference evidence="2" key="2">
    <citation type="submission" date="2004-02" db="EMBL/GenBank/DDBJ databases">
        <authorList>
            <consortium name="Genoscope"/>
            <consortium name="Whitehead Institute Centre for Genome Research"/>
        </authorList>
    </citation>
    <scope>NUCLEOTIDE SEQUENCE</scope>
</reference>
<comment type="caution">
    <text evidence="2">The sequence shown here is derived from an EMBL/GenBank/DDBJ whole genome shotgun (WGS) entry which is preliminary data.</text>
</comment>
<evidence type="ECO:0000313" key="2">
    <source>
        <dbReference type="EMBL" id="CAF97884.1"/>
    </source>
</evidence>
<protein>
    <submittedName>
        <fullName evidence="2">(spotted green pufferfish) hypothetical protein</fullName>
    </submittedName>
</protein>
<sequence length="55" mass="6270">MVYRFPAIPSRESRDRKEQKRAVEARLGDGETEGTEGRAERLGNGEGEEPEMFIM</sequence>
<name>Q4SN98_TETNG</name>
<dbReference type="AlphaFoldDB" id="Q4SN98"/>
<dbReference type="KEGG" id="tng:GSTEN00015382G001"/>
<gene>
    <name evidence="2" type="ORF">GSTENG00015382001</name>
</gene>
<organism evidence="2">
    <name type="scientific">Tetraodon nigroviridis</name>
    <name type="common">Spotted green pufferfish</name>
    <name type="synonym">Chelonodon nigroviridis</name>
    <dbReference type="NCBI Taxonomy" id="99883"/>
    <lineage>
        <taxon>Eukaryota</taxon>
        <taxon>Metazoa</taxon>
        <taxon>Chordata</taxon>
        <taxon>Craniata</taxon>
        <taxon>Vertebrata</taxon>
        <taxon>Euteleostomi</taxon>
        <taxon>Actinopterygii</taxon>
        <taxon>Neopterygii</taxon>
        <taxon>Teleostei</taxon>
        <taxon>Neoteleostei</taxon>
        <taxon>Acanthomorphata</taxon>
        <taxon>Eupercaria</taxon>
        <taxon>Tetraodontiformes</taxon>
        <taxon>Tetradontoidea</taxon>
        <taxon>Tetraodontidae</taxon>
        <taxon>Tetraodon</taxon>
    </lineage>
</organism>
<feature type="region of interest" description="Disordered" evidence="1">
    <location>
        <begin position="1"/>
        <end position="55"/>
    </location>
</feature>
<feature type="compositionally biased region" description="Basic and acidic residues" evidence="1">
    <location>
        <begin position="11"/>
        <end position="43"/>
    </location>
</feature>